<evidence type="ECO:0000313" key="3">
    <source>
        <dbReference type="Proteomes" id="UP000593560"/>
    </source>
</evidence>
<dbReference type="Proteomes" id="UP000593560">
    <property type="component" value="Unassembled WGS sequence"/>
</dbReference>
<organism evidence="2 3">
    <name type="scientific">Gossypium harknessii</name>
    <dbReference type="NCBI Taxonomy" id="34285"/>
    <lineage>
        <taxon>Eukaryota</taxon>
        <taxon>Viridiplantae</taxon>
        <taxon>Streptophyta</taxon>
        <taxon>Embryophyta</taxon>
        <taxon>Tracheophyta</taxon>
        <taxon>Spermatophyta</taxon>
        <taxon>Magnoliopsida</taxon>
        <taxon>eudicotyledons</taxon>
        <taxon>Gunneridae</taxon>
        <taxon>Pentapetalae</taxon>
        <taxon>rosids</taxon>
        <taxon>malvids</taxon>
        <taxon>Malvales</taxon>
        <taxon>Malvaceae</taxon>
        <taxon>Malvoideae</taxon>
        <taxon>Gossypium</taxon>
    </lineage>
</organism>
<evidence type="ECO:0000313" key="2">
    <source>
        <dbReference type="EMBL" id="MBA0797392.1"/>
    </source>
</evidence>
<keyword evidence="3" id="KW-1185">Reference proteome</keyword>
<accession>A0A7J9GIJ9</accession>
<evidence type="ECO:0000256" key="1">
    <source>
        <dbReference type="SAM" id="MobiDB-lite"/>
    </source>
</evidence>
<feature type="non-terminal residue" evidence="2">
    <location>
        <position position="1"/>
    </location>
</feature>
<protein>
    <submittedName>
        <fullName evidence="2">Uncharacterized protein</fullName>
    </submittedName>
</protein>
<feature type="compositionally biased region" description="Basic and acidic residues" evidence="1">
    <location>
        <begin position="1"/>
        <end position="15"/>
    </location>
</feature>
<name>A0A7J9GIJ9_9ROSI</name>
<gene>
    <name evidence="2" type="ORF">Gohar_008101</name>
</gene>
<comment type="caution">
    <text evidence="2">The sequence shown here is derived from an EMBL/GenBank/DDBJ whole genome shotgun (WGS) entry which is preliminary data.</text>
</comment>
<dbReference type="EMBL" id="JABFAD010000005">
    <property type="protein sequence ID" value="MBA0797392.1"/>
    <property type="molecule type" value="Genomic_DNA"/>
</dbReference>
<sequence>MSDDKLEGLSHDRRGPAPNMNGKTIHK</sequence>
<dbReference type="AlphaFoldDB" id="A0A7J9GIJ9"/>
<proteinExistence type="predicted"/>
<feature type="region of interest" description="Disordered" evidence="1">
    <location>
        <begin position="1"/>
        <end position="27"/>
    </location>
</feature>
<reference evidence="2 3" key="1">
    <citation type="journal article" date="2019" name="Genome Biol. Evol.">
        <title>Insights into the evolution of the New World diploid cottons (Gossypium, subgenus Houzingenia) based on genome sequencing.</title>
        <authorList>
            <person name="Grover C.E."/>
            <person name="Arick M.A. 2nd"/>
            <person name="Thrash A."/>
            <person name="Conover J.L."/>
            <person name="Sanders W.S."/>
            <person name="Peterson D.G."/>
            <person name="Frelichowski J.E."/>
            <person name="Scheffler J.A."/>
            <person name="Scheffler B.E."/>
            <person name="Wendel J.F."/>
        </authorList>
    </citation>
    <scope>NUCLEOTIDE SEQUENCE [LARGE SCALE GENOMIC DNA]</scope>
    <source>
        <strain evidence="2">0</strain>
        <tissue evidence="2">Leaf</tissue>
    </source>
</reference>